<proteinExistence type="predicted"/>
<evidence type="ECO:0000256" key="2">
    <source>
        <dbReference type="SAM" id="SignalP"/>
    </source>
</evidence>
<name>A0A0A2L9E9_PENIT</name>
<dbReference type="OMA" id="CLKCALT"/>
<feature type="region of interest" description="Disordered" evidence="1">
    <location>
        <begin position="104"/>
        <end position="197"/>
    </location>
</feature>
<accession>A0A0A2L9E9</accession>
<organism evidence="3 4">
    <name type="scientific">Penicillium italicum</name>
    <name type="common">Blue mold</name>
    <dbReference type="NCBI Taxonomy" id="40296"/>
    <lineage>
        <taxon>Eukaryota</taxon>
        <taxon>Fungi</taxon>
        <taxon>Dikarya</taxon>
        <taxon>Ascomycota</taxon>
        <taxon>Pezizomycotina</taxon>
        <taxon>Eurotiomycetes</taxon>
        <taxon>Eurotiomycetidae</taxon>
        <taxon>Eurotiales</taxon>
        <taxon>Aspergillaceae</taxon>
        <taxon>Penicillium</taxon>
    </lineage>
</organism>
<dbReference type="STRING" id="40296.A0A0A2L9E9"/>
<keyword evidence="2" id="KW-0732">Signal</keyword>
<gene>
    <name evidence="3" type="ORF">PITC_003180</name>
</gene>
<protein>
    <submittedName>
        <fullName evidence="3">Uncharacterized protein</fullName>
    </submittedName>
</protein>
<feature type="chain" id="PRO_5001990828" evidence="2">
    <location>
        <begin position="19"/>
        <end position="225"/>
    </location>
</feature>
<dbReference type="EMBL" id="JQGA01000834">
    <property type="protein sequence ID" value="KGO73230.1"/>
    <property type="molecule type" value="Genomic_DNA"/>
</dbReference>
<dbReference type="Proteomes" id="UP000030104">
    <property type="component" value="Unassembled WGS sequence"/>
</dbReference>
<keyword evidence="4" id="KW-1185">Reference proteome</keyword>
<dbReference type="AlphaFoldDB" id="A0A0A2L9E9"/>
<evidence type="ECO:0000313" key="4">
    <source>
        <dbReference type="Proteomes" id="UP000030104"/>
    </source>
</evidence>
<reference evidence="3 4" key="1">
    <citation type="journal article" date="2015" name="Mol. Plant Microbe Interact.">
        <title>Genome, transcriptome, and functional analyses of Penicillium expansum provide new insights into secondary metabolism and pathogenicity.</title>
        <authorList>
            <person name="Ballester A.R."/>
            <person name="Marcet-Houben M."/>
            <person name="Levin E."/>
            <person name="Sela N."/>
            <person name="Selma-Lazaro C."/>
            <person name="Carmona L."/>
            <person name="Wisniewski M."/>
            <person name="Droby S."/>
            <person name="Gonzalez-Candelas L."/>
            <person name="Gabaldon T."/>
        </authorList>
    </citation>
    <scope>NUCLEOTIDE SEQUENCE [LARGE SCALE GENOMIC DNA]</scope>
    <source>
        <strain evidence="3 4">PHI-1</strain>
    </source>
</reference>
<dbReference type="HOGENOM" id="CLU_093550_0_0_1"/>
<evidence type="ECO:0000313" key="3">
    <source>
        <dbReference type="EMBL" id="KGO73230.1"/>
    </source>
</evidence>
<feature type="signal peptide" evidence="2">
    <location>
        <begin position="1"/>
        <end position="18"/>
    </location>
</feature>
<dbReference type="OrthoDB" id="4160690at2759"/>
<comment type="caution">
    <text evidence="3">The sequence shown here is derived from an EMBL/GenBank/DDBJ whole genome shotgun (WGS) entry which is preliminary data.</text>
</comment>
<evidence type="ECO:0000256" key="1">
    <source>
        <dbReference type="SAM" id="MobiDB-lite"/>
    </source>
</evidence>
<sequence>MHLVNVAAFACTVLSVSAFQFPDFVPLNRRQDPGTPAYECHANCGGVITAGRTDGYCDAANFKTELSDCLNCALEFDIWKYYGGSVSKAATACGLDATPLKVSSTSAEASSTSAETSTTSAEEPSTTTSVSATTTKTAEESVNSAVTTDAATSTTGPRVVSTSVSPPHVSGSPRPSSLIPSATPTGSSTASIPSSSPVFNDGVRINSGSGIVSSAFVGCLIAAFL</sequence>